<dbReference type="PROSITE" id="PS01129">
    <property type="entry name" value="PSI_RLU"/>
    <property type="match status" value="1"/>
</dbReference>
<keyword evidence="6" id="KW-1185">Reference proteome</keyword>
<evidence type="ECO:0000259" key="4">
    <source>
        <dbReference type="Pfam" id="PF00849"/>
    </source>
</evidence>
<dbReference type="InterPro" id="IPR006145">
    <property type="entry name" value="PsdUridine_synth_RsuA/RluA"/>
</dbReference>
<sequence>MPFTFTYPVTQKTTVKRLLQAQGVSHRLLRKLFDAHSVFIDQQSVQNVAVQPGQTVTFTLPPEPGLQLSSQPVAICLETANWLIVNKPAGLASVPGPSNPSDSLLNRVGGYLAAAGINGPQPAIITRLDRDTTGLVLVAKHTFAQGRLDAVGVNQAVDKAYLAMAAGTLAPRGHLTWPLGKAADGIHREVRADGQPAVTDYQVVEQGPHAALVRVKLVTGRTHQIRAHFAHMGHPLVGDGLYGGDTRQFATQLLQASELRFTDPFTQQALSAVLPRPAAWQTAF</sequence>
<keyword evidence="5" id="KW-0413">Isomerase</keyword>
<evidence type="ECO:0000256" key="1">
    <source>
        <dbReference type="ARBA" id="ARBA00000073"/>
    </source>
</evidence>
<dbReference type="InterPro" id="IPR020103">
    <property type="entry name" value="PsdUridine_synth_cat_dom_sf"/>
</dbReference>
<accession>A0ABW4E8G3</accession>
<proteinExistence type="predicted"/>
<evidence type="ECO:0000256" key="3">
    <source>
        <dbReference type="ARBA" id="ARBA00033164"/>
    </source>
</evidence>
<gene>
    <name evidence="5" type="ORF">ACFQ5J_05805</name>
</gene>
<dbReference type="RefSeq" id="WP_125752774.1">
    <property type="nucleotide sequence ID" value="NZ_JBHTON010000014.1"/>
</dbReference>
<dbReference type="Proteomes" id="UP001597252">
    <property type="component" value="Unassembled WGS sequence"/>
</dbReference>
<dbReference type="Pfam" id="PF00849">
    <property type="entry name" value="PseudoU_synth_2"/>
    <property type="match status" value="1"/>
</dbReference>
<dbReference type="SUPFAM" id="SSF55120">
    <property type="entry name" value="Pseudouridine synthase"/>
    <property type="match status" value="1"/>
</dbReference>
<dbReference type="InterPro" id="IPR050188">
    <property type="entry name" value="RluA_PseudoU_synthase"/>
</dbReference>
<reference evidence="6" key="1">
    <citation type="journal article" date="2019" name="Int. J. Syst. Evol. Microbiol.">
        <title>The Global Catalogue of Microorganisms (GCM) 10K type strain sequencing project: providing services to taxonomists for standard genome sequencing and annotation.</title>
        <authorList>
            <consortium name="The Broad Institute Genomics Platform"/>
            <consortium name="The Broad Institute Genome Sequencing Center for Infectious Disease"/>
            <person name="Wu L."/>
            <person name="Ma J."/>
        </authorList>
    </citation>
    <scope>NUCLEOTIDE SEQUENCE [LARGE SCALE GENOMIC DNA]</scope>
    <source>
        <strain evidence="6">CCM 8903</strain>
    </source>
</reference>
<dbReference type="GO" id="GO:0016853">
    <property type="term" value="F:isomerase activity"/>
    <property type="evidence" value="ECO:0007669"/>
    <property type="project" value="UniProtKB-KW"/>
</dbReference>
<organism evidence="5 6">
    <name type="scientific">Lacticaseibacillus baoqingensis</name>
    <dbReference type="NCBI Taxonomy" id="2486013"/>
    <lineage>
        <taxon>Bacteria</taxon>
        <taxon>Bacillati</taxon>
        <taxon>Bacillota</taxon>
        <taxon>Bacilli</taxon>
        <taxon>Lactobacillales</taxon>
        <taxon>Lactobacillaceae</taxon>
        <taxon>Lacticaseibacillus</taxon>
    </lineage>
</organism>
<dbReference type="EMBL" id="JBHTON010000014">
    <property type="protein sequence ID" value="MFD1484740.1"/>
    <property type="molecule type" value="Genomic_DNA"/>
</dbReference>
<dbReference type="PANTHER" id="PTHR21600">
    <property type="entry name" value="MITOCHONDRIAL RNA PSEUDOURIDINE SYNTHASE"/>
    <property type="match status" value="1"/>
</dbReference>
<name>A0ABW4E8G3_9LACO</name>
<protein>
    <recommendedName>
        <fullName evidence="2">RNA pseudouridylate synthase</fullName>
    </recommendedName>
    <alternativeName>
        <fullName evidence="3">RNA-uridine isomerase</fullName>
    </alternativeName>
</protein>
<dbReference type="InterPro" id="IPR006224">
    <property type="entry name" value="PsdUridine_synth_RluA-like_CS"/>
</dbReference>
<evidence type="ECO:0000313" key="6">
    <source>
        <dbReference type="Proteomes" id="UP001597252"/>
    </source>
</evidence>
<dbReference type="Gene3D" id="3.30.2350.10">
    <property type="entry name" value="Pseudouridine synthase"/>
    <property type="match status" value="1"/>
</dbReference>
<evidence type="ECO:0000256" key="2">
    <source>
        <dbReference type="ARBA" id="ARBA00031870"/>
    </source>
</evidence>
<dbReference type="PANTHER" id="PTHR21600:SF35">
    <property type="entry name" value="PSEUDOURIDINE SYNTHASE"/>
    <property type="match status" value="1"/>
</dbReference>
<comment type="catalytic activity">
    <reaction evidence="1">
        <text>a uridine in RNA = a pseudouridine in RNA</text>
        <dbReference type="Rhea" id="RHEA:48348"/>
        <dbReference type="Rhea" id="RHEA-COMP:12068"/>
        <dbReference type="Rhea" id="RHEA-COMP:12069"/>
        <dbReference type="ChEBI" id="CHEBI:65314"/>
        <dbReference type="ChEBI" id="CHEBI:65315"/>
    </reaction>
</comment>
<comment type="caution">
    <text evidence="5">The sequence shown here is derived from an EMBL/GenBank/DDBJ whole genome shotgun (WGS) entry which is preliminary data.</text>
</comment>
<feature type="domain" description="Pseudouridine synthase RsuA/RluA-like" evidence="4">
    <location>
        <begin position="81"/>
        <end position="231"/>
    </location>
</feature>
<dbReference type="CDD" id="cd02869">
    <property type="entry name" value="PseudoU_synth_RluA_like"/>
    <property type="match status" value="1"/>
</dbReference>
<evidence type="ECO:0000313" key="5">
    <source>
        <dbReference type="EMBL" id="MFD1484740.1"/>
    </source>
</evidence>